<keyword evidence="2" id="KW-0004">4Fe-4S</keyword>
<gene>
    <name evidence="8" type="ORF">AAA081_02400</name>
</gene>
<evidence type="ECO:0000313" key="8">
    <source>
        <dbReference type="EMBL" id="MEQ3353155.1"/>
    </source>
</evidence>
<dbReference type="SUPFAM" id="SSF102114">
    <property type="entry name" value="Radical SAM enzymes"/>
    <property type="match status" value="1"/>
</dbReference>
<dbReference type="EMBL" id="JBBNPS010000004">
    <property type="protein sequence ID" value="MEQ3353155.1"/>
    <property type="molecule type" value="Genomic_DNA"/>
</dbReference>
<keyword evidence="6" id="KW-0411">Iron-sulfur</keyword>
<dbReference type="Pfam" id="PF04055">
    <property type="entry name" value="Radical_SAM"/>
    <property type="match status" value="1"/>
</dbReference>
<organism evidence="8 9">
    <name type="scientific">Aedoeadaptatus acetigenes</name>
    <dbReference type="NCBI Taxonomy" id="2981723"/>
    <lineage>
        <taxon>Bacteria</taxon>
        <taxon>Bacillati</taxon>
        <taxon>Bacillota</taxon>
        <taxon>Tissierellia</taxon>
        <taxon>Tissierellales</taxon>
        <taxon>Peptoniphilaceae</taxon>
        <taxon>Aedoeadaptatus</taxon>
    </lineage>
</organism>
<dbReference type="InterPro" id="IPR006638">
    <property type="entry name" value="Elp3/MiaA/NifB-like_rSAM"/>
</dbReference>
<proteinExistence type="predicted"/>
<dbReference type="InterPro" id="IPR023404">
    <property type="entry name" value="rSAM_horseshoe"/>
</dbReference>
<evidence type="ECO:0000259" key="7">
    <source>
        <dbReference type="PROSITE" id="PS51918"/>
    </source>
</evidence>
<dbReference type="SFLD" id="SFLDG01086">
    <property type="entry name" value="elongater_protein-like"/>
    <property type="match status" value="1"/>
</dbReference>
<keyword evidence="9" id="KW-1185">Reference proteome</keyword>
<evidence type="ECO:0000256" key="2">
    <source>
        <dbReference type="ARBA" id="ARBA00022485"/>
    </source>
</evidence>
<evidence type="ECO:0000256" key="3">
    <source>
        <dbReference type="ARBA" id="ARBA00022691"/>
    </source>
</evidence>
<comment type="caution">
    <text evidence="8">The sequence shown here is derived from an EMBL/GenBank/DDBJ whole genome shotgun (WGS) entry which is preliminary data.</text>
</comment>
<reference evidence="8 9" key="1">
    <citation type="submission" date="2024-04" db="EMBL/GenBank/DDBJ databases">
        <title>Human intestinal bacterial collection.</title>
        <authorList>
            <person name="Pauvert C."/>
            <person name="Hitch T.C.A."/>
            <person name="Clavel T."/>
        </authorList>
    </citation>
    <scope>NUCLEOTIDE SEQUENCE [LARGE SCALE GENOMIC DNA]</scope>
    <source>
        <strain evidence="8 9">CLA-SR-H026</strain>
    </source>
</reference>
<keyword evidence="3" id="KW-0949">S-adenosyl-L-methionine</keyword>
<accession>A0ABV1J5B4</accession>
<dbReference type="SFLD" id="SFLDS00029">
    <property type="entry name" value="Radical_SAM"/>
    <property type="match status" value="1"/>
</dbReference>
<dbReference type="SFLD" id="SFLDG01082">
    <property type="entry name" value="B12-binding_domain_containing"/>
    <property type="match status" value="1"/>
</dbReference>
<dbReference type="InterPro" id="IPR007197">
    <property type="entry name" value="rSAM"/>
</dbReference>
<dbReference type="SMART" id="SM00729">
    <property type="entry name" value="Elp3"/>
    <property type="match status" value="1"/>
</dbReference>
<evidence type="ECO:0000256" key="4">
    <source>
        <dbReference type="ARBA" id="ARBA00022723"/>
    </source>
</evidence>
<dbReference type="PROSITE" id="PS51918">
    <property type="entry name" value="RADICAL_SAM"/>
    <property type="match status" value="1"/>
</dbReference>
<dbReference type="Proteomes" id="UP001481872">
    <property type="component" value="Unassembled WGS sequence"/>
</dbReference>
<evidence type="ECO:0000256" key="1">
    <source>
        <dbReference type="ARBA" id="ARBA00001966"/>
    </source>
</evidence>
<feature type="domain" description="Radical SAM core" evidence="7">
    <location>
        <begin position="1"/>
        <end position="232"/>
    </location>
</feature>
<dbReference type="InterPro" id="IPR039661">
    <property type="entry name" value="ELP3"/>
</dbReference>
<keyword evidence="4" id="KW-0479">Metal-binding</keyword>
<keyword evidence="5" id="KW-0408">Iron</keyword>
<dbReference type="RefSeq" id="WP_349053551.1">
    <property type="nucleotide sequence ID" value="NZ_JBBNPS010000004.1"/>
</dbReference>
<sequence>MAKRNIIPIFIPFAGCPVKCVYCDQNQITGISSTVSGEDVAHQIARGLENGAHIPAEVAFYGGTFTMLPVEKQNELLQAAQPFIRSGALSGIRLSTRPEKLREEDFARLKSYGVKTVEFGIQSVDPDVLMAAKRGVSVEEMDRTVTVAKAAGFHVGLQQMIGLPEDSFEKDTKTARWIAERGDFARIYPTVVFKNTELYAMVAAGEFHPLSLKEAIERSAYLLDLYDAASVPVIRVGLPQMERSAYVEGPYHDNFREFAESHRQLAPILKKYKAVESVEGSHRAVNRLVGPFGYGRKALEAVYGPVAFRSKNSVEEELQINGEEYTHAFN</sequence>
<dbReference type="PANTHER" id="PTHR11135">
    <property type="entry name" value="HISTONE ACETYLTRANSFERASE-RELATED"/>
    <property type="match status" value="1"/>
</dbReference>
<evidence type="ECO:0000313" key="9">
    <source>
        <dbReference type="Proteomes" id="UP001481872"/>
    </source>
</evidence>
<dbReference type="Pfam" id="PF16199">
    <property type="entry name" value="Radical_SAM_C"/>
    <property type="match status" value="1"/>
</dbReference>
<dbReference type="InterPro" id="IPR058240">
    <property type="entry name" value="rSAM_sf"/>
</dbReference>
<dbReference type="Gene3D" id="3.80.30.20">
    <property type="entry name" value="tm_1862 like domain"/>
    <property type="match status" value="1"/>
</dbReference>
<dbReference type="CDD" id="cd01335">
    <property type="entry name" value="Radical_SAM"/>
    <property type="match status" value="1"/>
</dbReference>
<protein>
    <submittedName>
        <fullName evidence="8">Radical SAM protein</fullName>
    </submittedName>
</protein>
<name>A0ABV1J5B4_9FIRM</name>
<evidence type="ECO:0000256" key="6">
    <source>
        <dbReference type="ARBA" id="ARBA00023014"/>
    </source>
</evidence>
<comment type="cofactor">
    <cofactor evidence="1">
        <name>[4Fe-4S] cluster</name>
        <dbReference type="ChEBI" id="CHEBI:49883"/>
    </cofactor>
</comment>
<dbReference type="PANTHER" id="PTHR11135:SF0">
    <property type="entry name" value="ELONGATOR COMPLEX PROTEIN 3"/>
    <property type="match status" value="1"/>
</dbReference>
<dbReference type="InterPro" id="IPR032432">
    <property type="entry name" value="Radical_SAM_C"/>
</dbReference>
<evidence type="ECO:0000256" key="5">
    <source>
        <dbReference type="ARBA" id="ARBA00023004"/>
    </source>
</evidence>